<feature type="region of interest" description="Disordered" evidence="1">
    <location>
        <begin position="86"/>
        <end position="142"/>
    </location>
</feature>
<feature type="domain" description="Putative zinc-finger" evidence="2">
    <location>
        <begin position="11"/>
        <end position="44"/>
    </location>
</feature>
<dbReference type="EMBL" id="JBHSFH010000004">
    <property type="protein sequence ID" value="MFC4493626.1"/>
    <property type="molecule type" value="Genomic_DNA"/>
</dbReference>
<sequence>MSCGEPHETDCSEVLDHLYEYLDREMPDSDCEKFKEHFDECSPCLEKYGLEQEVKKLVKRCCGHDDVPSDLRSKVMGRIELIRAAEAEGTSGEVAGDVPGEVPGEGADRPSAPAENGDEDALHAQQAPSPASPSAKGRKKFA</sequence>
<evidence type="ECO:0000313" key="4">
    <source>
        <dbReference type="Proteomes" id="UP001595997"/>
    </source>
</evidence>
<dbReference type="Proteomes" id="UP001595997">
    <property type="component" value="Unassembled WGS sequence"/>
</dbReference>
<evidence type="ECO:0000256" key="1">
    <source>
        <dbReference type="SAM" id="MobiDB-lite"/>
    </source>
</evidence>
<reference evidence="4" key="1">
    <citation type="journal article" date="2019" name="Int. J. Syst. Evol. Microbiol.">
        <title>The Global Catalogue of Microorganisms (GCM) 10K type strain sequencing project: providing services to taxonomists for standard genome sequencing and annotation.</title>
        <authorList>
            <consortium name="The Broad Institute Genomics Platform"/>
            <consortium name="The Broad Institute Genome Sequencing Center for Infectious Disease"/>
            <person name="Wu L."/>
            <person name="Ma J."/>
        </authorList>
    </citation>
    <scope>NUCLEOTIDE SEQUENCE [LARGE SCALE GENOMIC DNA]</scope>
    <source>
        <strain evidence="4">CGMCC 4.7357</strain>
    </source>
</reference>
<dbReference type="InterPro" id="IPR024020">
    <property type="entry name" value="Anit_sigma_mycothiol_RsrA"/>
</dbReference>
<comment type="caution">
    <text evidence="3">The sequence shown here is derived from an EMBL/GenBank/DDBJ whole genome shotgun (WGS) entry which is preliminary data.</text>
</comment>
<proteinExistence type="predicted"/>
<name>A0ABV9A3V7_9ACTN</name>
<dbReference type="NCBIfam" id="TIGR03988">
    <property type="entry name" value="antisig_RsrA"/>
    <property type="match status" value="1"/>
</dbReference>
<organism evidence="3 4">
    <name type="scientific">Streptomyces ovatisporus</name>
    <dbReference type="NCBI Taxonomy" id="1128682"/>
    <lineage>
        <taxon>Bacteria</taxon>
        <taxon>Bacillati</taxon>
        <taxon>Actinomycetota</taxon>
        <taxon>Actinomycetes</taxon>
        <taxon>Kitasatosporales</taxon>
        <taxon>Streptomycetaceae</taxon>
        <taxon>Streptomyces</taxon>
    </lineage>
</organism>
<gene>
    <name evidence="3" type="primary">rsrA</name>
    <name evidence="3" type="ORF">ACFPA8_05695</name>
</gene>
<keyword evidence="4" id="KW-1185">Reference proteome</keyword>
<protein>
    <submittedName>
        <fullName evidence="3">Mycothiol system anti-sigma-R factor</fullName>
    </submittedName>
</protein>
<dbReference type="InterPro" id="IPR027383">
    <property type="entry name" value="Znf_put"/>
</dbReference>
<dbReference type="Pfam" id="PF13490">
    <property type="entry name" value="zf-HC2"/>
    <property type="match status" value="1"/>
</dbReference>
<accession>A0ABV9A3V7</accession>
<evidence type="ECO:0000259" key="2">
    <source>
        <dbReference type="Pfam" id="PF13490"/>
    </source>
</evidence>
<dbReference type="RefSeq" id="WP_386443239.1">
    <property type="nucleotide sequence ID" value="NZ_JBHSFH010000004.1"/>
</dbReference>
<evidence type="ECO:0000313" key="3">
    <source>
        <dbReference type="EMBL" id="MFC4493626.1"/>
    </source>
</evidence>